<evidence type="ECO:0000313" key="2">
    <source>
        <dbReference type="Proteomes" id="UP001521074"/>
    </source>
</evidence>
<dbReference type="Proteomes" id="UP001521074">
    <property type="component" value="Unassembled WGS sequence"/>
</dbReference>
<sequence>MEPARIEHIDTPEGRILWREMLGVLPGLQAILNFVTEKQSAAAPGRLFWYQTELFERWFFRIPSPHTGCMIHSGDSWTGDHQATFFRFPDAADVVLASYGSSEGFPIGALLFTAPTPGCVSGVAFGMRDFSPLTDDILEAFQAFSMRAGQSALPLSSATAILANSSLETARAHMLAKEIAFLKNWRQPVTFSIRQGALDPSFLPADLPAAFHATSLPDNRAGHVSFCV</sequence>
<organism evidence="1 2">
    <name type="scientific">Acetobacter sicerae</name>
    <dbReference type="NCBI Taxonomy" id="85325"/>
    <lineage>
        <taxon>Bacteria</taxon>
        <taxon>Pseudomonadati</taxon>
        <taxon>Pseudomonadota</taxon>
        <taxon>Alphaproteobacteria</taxon>
        <taxon>Acetobacterales</taxon>
        <taxon>Acetobacteraceae</taxon>
        <taxon>Acetobacter</taxon>
    </lineage>
</organism>
<dbReference type="RefSeq" id="WP_232876553.1">
    <property type="nucleotide sequence ID" value="NZ_JAJSOJ010000012.1"/>
</dbReference>
<dbReference type="EMBL" id="JAJSOJ010000012">
    <property type="protein sequence ID" value="MCE0742996.1"/>
    <property type="molecule type" value="Genomic_DNA"/>
</dbReference>
<accession>A0ABS8VT72</accession>
<name>A0ABS8VT72_9PROT</name>
<reference evidence="1 2" key="1">
    <citation type="submission" date="2021-12" db="EMBL/GenBank/DDBJ databases">
        <title>Genome sequence of Acetobacter sicerae DmPark20a_162.</title>
        <authorList>
            <person name="Chaston J.M."/>
        </authorList>
    </citation>
    <scope>NUCLEOTIDE SEQUENCE [LARGE SCALE GENOMIC DNA]</scope>
    <source>
        <strain evidence="1 2">DmPark20a_162</strain>
    </source>
</reference>
<keyword evidence="2" id="KW-1185">Reference proteome</keyword>
<evidence type="ECO:0000313" key="1">
    <source>
        <dbReference type="EMBL" id="MCE0742996.1"/>
    </source>
</evidence>
<proteinExistence type="predicted"/>
<gene>
    <name evidence="1" type="ORF">LWC05_03700</name>
</gene>
<protein>
    <submittedName>
        <fullName evidence="1">Uncharacterized protein</fullName>
    </submittedName>
</protein>
<comment type="caution">
    <text evidence="1">The sequence shown here is derived from an EMBL/GenBank/DDBJ whole genome shotgun (WGS) entry which is preliminary data.</text>
</comment>